<evidence type="ECO:0000256" key="2">
    <source>
        <dbReference type="ARBA" id="ARBA00022475"/>
    </source>
</evidence>
<evidence type="ECO:0000313" key="16">
    <source>
        <dbReference type="Proteomes" id="UP001230051"/>
    </source>
</evidence>
<feature type="transmembrane region" description="Helical" evidence="13">
    <location>
        <begin position="527"/>
        <end position="554"/>
    </location>
</feature>
<dbReference type="PANTHER" id="PTHR24372:SF1">
    <property type="entry name" value="LUTROPIN-CHORIOGONADOTROPIC HORMONE RECEPTOR"/>
    <property type="match status" value="1"/>
</dbReference>
<feature type="signal peptide" evidence="13">
    <location>
        <begin position="1"/>
        <end position="22"/>
    </location>
</feature>
<evidence type="ECO:0000256" key="7">
    <source>
        <dbReference type="ARBA" id="ARBA00023040"/>
    </source>
</evidence>
<feature type="transmembrane region" description="Helical" evidence="13">
    <location>
        <begin position="400"/>
        <end position="421"/>
    </location>
</feature>
<feature type="domain" description="G-protein coupled receptors family 1 profile" evidence="14">
    <location>
        <begin position="379"/>
        <end position="626"/>
    </location>
</feature>
<keyword evidence="16" id="KW-1185">Reference proteome</keyword>
<feature type="transmembrane region" description="Helical" evidence="13">
    <location>
        <begin position="609"/>
        <end position="629"/>
    </location>
</feature>
<dbReference type="InterPro" id="IPR000276">
    <property type="entry name" value="GPCR_Rhodpsn"/>
</dbReference>
<evidence type="ECO:0000256" key="12">
    <source>
        <dbReference type="ARBA" id="ARBA00046260"/>
    </source>
</evidence>
<dbReference type="Pfam" id="PF00001">
    <property type="entry name" value="7tm_1"/>
    <property type="match status" value="1"/>
</dbReference>
<dbReference type="Gene3D" id="3.80.10.10">
    <property type="entry name" value="Ribonuclease Inhibitor"/>
    <property type="match status" value="1"/>
</dbReference>
<organism evidence="15 16">
    <name type="scientific">Acipenser oxyrinchus oxyrinchus</name>
    <dbReference type="NCBI Taxonomy" id="40147"/>
    <lineage>
        <taxon>Eukaryota</taxon>
        <taxon>Metazoa</taxon>
        <taxon>Chordata</taxon>
        <taxon>Craniata</taxon>
        <taxon>Vertebrata</taxon>
        <taxon>Euteleostomi</taxon>
        <taxon>Actinopterygii</taxon>
        <taxon>Chondrostei</taxon>
        <taxon>Acipenseriformes</taxon>
        <taxon>Acipenseridae</taxon>
        <taxon>Acipenser</taxon>
    </lineage>
</organism>
<name>A0AAD8GB23_ACIOX</name>
<keyword evidence="2 13" id="KW-1003">Cell membrane</keyword>
<evidence type="ECO:0000256" key="11">
    <source>
        <dbReference type="ARBA" id="ARBA00023224"/>
    </source>
</evidence>
<evidence type="ECO:0000256" key="5">
    <source>
        <dbReference type="ARBA" id="ARBA00022737"/>
    </source>
</evidence>
<feature type="non-terminal residue" evidence="15">
    <location>
        <position position="704"/>
    </location>
</feature>
<dbReference type="AlphaFoldDB" id="A0AAD8GB23"/>
<dbReference type="Proteomes" id="UP001230051">
    <property type="component" value="Unassembled WGS sequence"/>
</dbReference>
<keyword evidence="8 13" id="KW-0472">Membrane</keyword>
<feature type="transmembrane region" description="Helical" evidence="13">
    <location>
        <begin position="486"/>
        <end position="507"/>
    </location>
</feature>
<dbReference type="PRINTS" id="PR00373">
    <property type="entry name" value="GLYCHORMONER"/>
</dbReference>
<feature type="transmembrane region" description="Helical" evidence="13">
    <location>
        <begin position="444"/>
        <end position="465"/>
    </location>
</feature>
<comment type="function">
    <text evidence="12">Receptor for lutropin-choriogonadotropic hormone. The activity of this receptor is mediated by G proteins which activate adenylate cyclase.</text>
</comment>
<dbReference type="Gene3D" id="1.20.1070.10">
    <property type="entry name" value="Rhodopsin 7-helix transmembrane proteins"/>
    <property type="match status" value="1"/>
</dbReference>
<dbReference type="GO" id="GO:0007189">
    <property type="term" value="P:adenylate cyclase-activating G protein-coupled receptor signaling pathway"/>
    <property type="evidence" value="ECO:0007669"/>
    <property type="project" value="TreeGrafter"/>
</dbReference>
<keyword evidence="4 13" id="KW-0812">Transmembrane</keyword>
<dbReference type="Pfam" id="PF13306">
    <property type="entry name" value="LRR_5"/>
    <property type="match status" value="2"/>
</dbReference>
<reference evidence="15" key="1">
    <citation type="submission" date="2022-02" db="EMBL/GenBank/DDBJ databases">
        <title>Atlantic sturgeon de novo genome assembly.</title>
        <authorList>
            <person name="Stock M."/>
            <person name="Klopp C."/>
            <person name="Guiguen Y."/>
            <person name="Cabau C."/>
            <person name="Parinello H."/>
            <person name="Santidrian Yebra-Pimentel E."/>
            <person name="Kuhl H."/>
            <person name="Dirks R.P."/>
            <person name="Guessner J."/>
            <person name="Wuertz S."/>
            <person name="Du K."/>
            <person name="Schartl M."/>
        </authorList>
    </citation>
    <scope>NUCLEOTIDE SEQUENCE</scope>
    <source>
        <strain evidence="15">STURGEONOMICS-FGT-2020</strain>
        <tissue evidence="15">Whole blood</tissue>
    </source>
</reference>
<dbReference type="SUPFAM" id="SSF81321">
    <property type="entry name" value="Family A G protein-coupled receptor-like"/>
    <property type="match status" value="1"/>
</dbReference>
<evidence type="ECO:0000256" key="13">
    <source>
        <dbReference type="RuleBase" id="RU361222"/>
    </source>
</evidence>
<dbReference type="GO" id="GO:0004964">
    <property type="term" value="F:luteinizing hormone receptor activity"/>
    <property type="evidence" value="ECO:0007669"/>
    <property type="project" value="TreeGrafter"/>
</dbReference>
<evidence type="ECO:0000256" key="10">
    <source>
        <dbReference type="ARBA" id="ARBA00023170"/>
    </source>
</evidence>
<dbReference type="PRINTS" id="PR00237">
    <property type="entry name" value="GPCRRHODOPSN"/>
</dbReference>
<proteinExistence type="inferred from homology"/>
<keyword evidence="11 13" id="KW-0807">Transducer</keyword>
<evidence type="ECO:0000256" key="4">
    <source>
        <dbReference type="ARBA" id="ARBA00022692"/>
    </source>
</evidence>
<dbReference type="FunFam" id="1.20.1070.10:FF:000019">
    <property type="entry name" value="Lutropin-choriogonadotropic hormone receptor"/>
    <property type="match status" value="1"/>
</dbReference>
<dbReference type="InterPro" id="IPR002131">
    <property type="entry name" value="Gphrmn_rcpt_fam"/>
</dbReference>
<evidence type="ECO:0000256" key="6">
    <source>
        <dbReference type="ARBA" id="ARBA00022989"/>
    </source>
</evidence>
<feature type="chain" id="PRO_5041768541" description="Thyrotropin receptor" evidence="13">
    <location>
        <begin position="23"/>
        <end position="704"/>
    </location>
</feature>
<dbReference type="PRINTS" id="PR01145">
    <property type="entry name" value="TSHRECEPTOR"/>
</dbReference>
<dbReference type="PANTHER" id="PTHR24372">
    <property type="entry name" value="GLYCOPROTEIN HORMONE RECEPTOR"/>
    <property type="match status" value="1"/>
</dbReference>
<keyword evidence="9" id="KW-1015">Disulfide bond</keyword>
<dbReference type="PROSITE" id="PS50262">
    <property type="entry name" value="G_PROTEIN_RECEP_F1_2"/>
    <property type="match status" value="1"/>
</dbReference>
<evidence type="ECO:0000259" key="14">
    <source>
        <dbReference type="PROSITE" id="PS50262"/>
    </source>
</evidence>
<dbReference type="GO" id="GO:0004996">
    <property type="term" value="F:thyroid-stimulating hormone receptor activity"/>
    <property type="evidence" value="ECO:0007669"/>
    <property type="project" value="InterPro"/>
</dbReference>
<dbReference type="EMBL" id="JAGXEW010000006">
    <property type="protein sequence ID" value="KAK1171035.1"/>
    <property type="molecule type" value="Genomic_DNA"/>
</dbReference>
<sequence length="704" mass="80121">MASFRLCLVIILICNLNLQLSALGFMCPEICNCTERTISCSRETQLASKSENAHINLRLTHLPFKVIPSFSFRELSNVSRIEITQSNSVERIKTQAFVFLPSLTEILIQNTKYLVTIEQEAFANLPKLKYLSICNTGITIFPDLTKIYSMESYFFLEICDNMRITTVPPNAFLGLAEECSLMNLFKNGFKDIQSYAFNGTKLNKLVLKDNKYLDQIHNDAFRGATGPDILDVSATPLQVLPTHGLELVKVLIARDTYSLMTLPPLDKFVYLQEANLTYPSHCCAFRNWDRKKKQSSSIASLGNLSNNCKDYTAHDSVYPADSYYLENMDYLYPELEICKTEIHFRCTPEPDAFNPCEDILGYDFLRILIWIINVFAIAGNFAVLLVLLTSRYKLTVPRFLMCNLAFADFCMGVYLLLIASIDCRSKGQYYNHAIEWQTGAGCGAAGFLTVFASELSVYTLTMITLERWYTITYAMQLDRKLRFRHAAIIMIGGWLFSLVMAFMPIWGVSSYKKVSMCLPMDIENVPAQGYVIFILMLNVIAFIIICTCYIKIYLTVRNPEFAAKNSDTKIAKRMAVLIFTDFLCMAPITFFAISAAFKVPLITVTNSKILLVLFYPINSCSNPFLYAIFTKAFRRDFFVLMSRFGWCKAQADFYRMHSYSTQKSNIRNTCSLSSANRTSKAMLNLTTFKCQCPKEKKNPATNVL</sequence>
<accession>A0AAD8GB23</accession>
<dbReference type="InterPro" id="IPR017452">
    <property type="entry name" value="GPCR_Rhodpsn_7TM"/>
</dbReference>
<evidence type="ECO:0000256" key="1">
    <source>
        <dbReference type="ARBA" id="ARBA00004554"/>
    </source>
</evidence>
<evidence type="ECO:0000256" key="3">
    <source>
        <dbReference type="ARBA" id="ARBA00022614"/>
    </source>
</evidence>
<dbReference type="PROSITE" id="PS00237">
    <property type="entry name" value="G_PROTEIN_RECEP_F1_1"/>
    <property type="match status" value="1"/>
</dbReference>
<keyword evidence="10 13" id="KW-0675">Receptor</keyword>
<keyword evidence="6 13" id="KW-1133">Transmembrane helix</keyword>
<evidence type="ECO:0000313" key="15">
    <source>
        <dbReference type="EMBL" id="KAK1171035.1"/>
    </source>
</evidence>
<comment type="function">
    <text evidence="13">Receptor for the thyroid-stimulating hormone (TSH) or thyrotropin. Also acts as a receptor for the heterodimeric glycoprotein hormone (GPHA2:GPHB5) or thyrostimulin. The activity of this receptor is mediated by G proteins which activate adenylate cyclase. Plays a central role in controlling thyroid cell metabolism.</text>
</comment>
<comment type="similarity">
    <text evidence="13">Belongs to the G-protein coupled receptor 1 family. FSH/LSH/TSH subfamily.</text>
</comment>
<comment type="subcellular location">
    <subcellularLocation>
        <location evidence="1">Basolateral cell membrane</location>
        <topology evidence="1">Multi-pass membrane protein</topology>
    </subcellularLocation>
    <subcellularLocation>
        <location evidence="13">Cell membrane</location>
        <topology evidence="13">Multi-pass membrane protein</topology>
    </subcellularLocation>
</comment>
<gene>
    <name evidence="15" type="primary">LHCGR</name>
    <name evidence="13" type="synonym">TSHR</name>
    <name evidence="15" type="ORF">AOXY_G8021</name>
</gene>
<keyword evidence="13" id="KW-0732">Signal</keyword>
<dbReference type="GO" id="GO:0016323">
    <property type="term" value="C:basolateral plasma membrane"/>
    <property type="evidence" value="ECO:0007669"/>
    <property type="project" value="UniProtKB-SubCell"/>
</dbReference>
<dbReference type="InterPro" id="IPR026906">
    <property type="entry name" value="LRR_5"/>
</dbReference>
<dbReference type="InterPro" id="IPR032675">
    <property type="entry name" value="LRR_dom_sf"/>
</dbReference>
<dbReference type="GO" id="GO:0007200">
    <property type="term" value="P:phospholipase C-activating G protein-coupled receptor signaling pathway"/>
    <property type="evidence" value="ECO:0007669"/>
    <property type="project" value="TreeGrafter"/>
</dbReference>
<feature type="transmembrane region" description="Helical" evidence="13">
    <location>
        <begin position="575"/>
        <end position="597"/>
    </location>
</feature>
<feature type="transmembrane region" description="Helical" evidence="13">
    <location>
        <begin position="367"/>
        <end position="388"/>
    </location>
</feature>
<dbReference type="GO" id="GO:0009755">
    <property type="term" value="P:hormone-mediated signaling pathway"/>
    <property type="evidence" value="ECO:0007669"/>
    <property type="project" value="TreeGrafter"/>
</dbReference>
<dbReference type="GO" id="GO:0008584">
    <property type="term" value="P:male gonad development"/>
    <property type="evidence" value="ECO:0007669"/>
    <property type="project" value="TreeGrafter"/>
</dbReference>
<dbReference type="InterPro" id="IPR002274">
    <property type="entry name" value="TSH_rcpt"/>
</dbReference>
<keyword evidence="7 13" id="KW-0297">G-protein coupled receptor</keyword>
<dbReference type="GO" id="GO:0022602">
    <property type="term" value="P:ovulation cycle process"/>
    <property type="evidence" value="ECO:0007669"/>
    <property type="project" value="TreeGrafter"/>
</dbReference>
<evidence type="ECO:0000256" key="8">
    <source>
        <dbReference type="ARBA" id="ARBA00023136"/>
    </source>
</evidence>
<dbReference type="GO" id="GO:0001541">
    <property type="term" value="P:ovarian follicle development"/>
    <property type="evidence" value="ECO:0007669"/>
    <property type="project" value="TreeGrafter"/>
</dbReference>
<keyword evidence="3" id="KW-0433">Leucine-rich repeat</keyword>
<dbReference type="FunFam" id="3.80.10.10:FF:000128">
    <property type="entry name" value="Lutropin-choriogonadotropic hormone receptor"/>
    <property type="match status" value="1"/>
</dbReference>
<keyword evidence="5" id="KW-0677">Repeat</keyword>
<comment type="caution">
    <text evidence="15">The sequence shown here is derived from an EMBL/GenBank/DDBJ whole genome shotgun (WGS) entry which is preliminary data.</text>
</comment>
<protein>
    <recommendedName>
        <fullName evidence="13">Thyrotropin receptor</fullName>
    </recommendedName>
</protein>
<dbReference type="GO" id="GO:0008528">
    <property type="term" value="F:G protein-coupled peptide receptor activity"/>
    <property type="evidence" value="ECO:0007669"/>
    <property type="project" value="TreeGrafter"/>
</dbReference>
<dbReference type="SUPFAM" id="SSF52058">
    <property type="entry name" value="L domain-like"/>
    <property type="match status" value="1"/>
</dbReference>
<evidence type="ECO:0000256" key="9">
    <source>
        <dbReference type="ARBA" id="ARBA00023157"/>
    </source>
</evidence>